<keyword evidence="1" id="KW-0472">Membrane</keyword>
<reference evidence="2" key="1">
    <citation type="submission" date="2023-07" db="EMBL/GenBank/DDBJ databases">
        <title>Sorghum-associated microbial communities from plants grown in Nebraska, USA.</title>
        <authorList>
            <person name="Schachtman D."/>
        </authorList>
    </citation>
    <scope>NUCLEOTIDE SEQUENCE</scope>
    <source>
        <strain evidence="2">BE330</strain>
    </source>
</reference>
<sequence length="55" mass="6247">MEWIRFWLDVRSFVEAAFEAVAFMGATLPGLLMLLVTTALIGTCVTCEVRQRRRA</sequence>
<dbReference type="RefSeq" id="WP_309854895.1">
    <property type="nucleotide sequence ID" value="NZ_JAVDQJ010000005.1"/>
</dbReference>
<dbReference type="AlphaFoldDB" id="A0AAE3XD18"/>
<evidence type="ECO:0000313" key="3">
    <source>
        <dbReference type="Proteomes" id="UP001185331"/>
    </source>
</evidence>
<feature type="transmembrane region" description="Helical" evidence="1">
    <location>
        <begin position="20"/>
        <end position="45"/>
    </location>
</feature>
<dbReference type="EMBL" id="JAVDQK010000004">
    <property type="protein sequence ID" value="MDR6218424.1"/>
    <property type="molecule type" value="Genomic_DNA"/>
</dbReference>
<comment type="caution">
    <text evidence="2">The sequence shown here is derived from an EMBL/GenBank/DDBJ whole genome shotgun (WGS) entry which is preliminary data.</text>
</comment>
<protein>
    <submittedName>
        <fullName evidence="2">Uncharacterized protein</fullName>
    </submittedName>
</protein>
<name>A0AAE3XD18_9DEIO</name>
<dbReference type="Proteomes" id="UP001185331">
    <property type="component" value="Unassembled WGS sequence"/>
</dbReference>
<evidence type="ECO:0000313" key="2">
    <source>
        <dbReference type="EMBL" id="MDR6218424.1"/>
    </source>
</evidence>
<keyword evidence="1" id="KW-1133">Transmembrane helix</keyword>
<keyword evidence="1" id="KW-0812">Transmembrane</keyword>
<evidence type="ECO:0000256" key="1">
    <source>
        <dbReference type="SAM" id="Phobius"/>
    </source>
</evidence>
<accession>A0AAE3XD18</accession>
<proteinExistence type="predicted"/>
<gene>
    <name evidence="2" type="ORF">J2Y00_001987</name>
</gene>
<organism evidence="2 3">
    <name type="scientific">Deinococcus soli</name>
    <name type="common">ex Cha et al. 2016</name>
    <dbReference type="NCBI Taxonomy" id="1309411"/>
    <lineage>
        <taxon>Bacteria</taxon>
        <taxon>Thermotogati</taxon>
        <taxon>Deinococcota</taxon>
        <taxon>Deinococci</taxon>
        <taxon>Deinococcales</taxon>
        <taxon>Deinococcaceae</taxon>
        <taxon>Deinococcus</taxon>
    </lineage>
</organism>